<dbReference type="InterPro" id="IPR005112">
    <property type="entry name" value="dDENN_dom"/>
</dbReference>
<reference evidence="3 4" key="1">
    <citation type="journal article" date="2021" name="BMC Biol.">
        <title>Horizontally acquired antibacterial genes associated with adaptive radiation of ladybird beetles.</title>
        <authorList>
            <person name="Li H.S."/>
            <person name="Tang X.F."/>
            <person name="Huang Y.H."/>
            <person name="Xu Z.Y."/>
            <person name="Chen M.L."/>
            <person name="Du X.Y."/>
            <person name="Qiu B.Y."/>
            <person name="Chen P.T."/>
            <person name="Zhang W."/>
            <person name="Slipinski A."/>
            <person name="Escalona H.E."/>
            <person name="Waterhouse R.M."/>
            <person name="Zwick A."/>
            <person name="Pang H."/>
        </authorList>
    </citation>
    <scope>NUCLEOTIDE SEQUENCE [LARGE SCALE GENOMIC DNA]</scope>
    <source>
        <strain evidence="3">SYSU2018</strain>
    </source>
</reference>
<dbReference type="PROSITE" id="PS50211">
    <property type="entry name" value="DENN"/>
    <property type="match status" value="1"/>
</dbReference>
<protein>
    <recommendedName>
        <fullName evidence="2">UDENN domain-containing protein</fullName>
    </recommendedName>
</protein>
<proteinExistence type="predicted"/>
<evidence type="ECO:0000313" key="4">
    <source>
        <dbReference type="Proteomes" id="UP001516400"/>
    </source>
</evidence>
<name>A0ABD2MVY1_9CUCU</name>
<dbReference type="SMART" id="SM00799">
    <property type="entry name" value="DENN"/>
    <property type="match status" value="1"/>
</dbReference>
<dbReference type="EMBL" id="JABFTP020000021">
    <property type="protein sequence ID" value="KAL3270319.1"/>
    <property type="molecule type" value="Genomic_DNA"/>
</dbReference>
<evidence type="ECO:0000259" key="2">
    <source>
        <dbReference type="PROSITE" id="PS50211"/>
    </source>
</evidence>
<dbReference type="Pfam" id="PF03455">
    <property type="entry name" value="dDENN"/>
    <property type="match status" value="1"/>
</dbReference>
<accession>A0ABD2MVY1</accession>
<dbReference type="PANTHER" id="PTHR15288">
    <property type="entry name" value="DENN DOMAIN-CONTAINING PROTEIN 2"/>
    <property type="match status" value="1"/>
</dbReference>
<dbReference type="InterPro" id="IPR037516">
    <property type="entry name" value="Tripartite_DENN"/>
</dbReference>
<dbReference type="Pfam" id="PF02141">
    <property type="entry name" value="DENN"/>
    <property type="match status" value="1"/>
</dbReference>
<comment type="caution">
    <text evidence="3">The sequence shown here is derived from an EMBL/GenBank/DDBJ whole genome shotgun (WGS) entry which is preliminary data.</text>
</comment>
<organism evidence="3 4">
    <name type="scientific">Cryptolaemus montrouzieri</name>
    <dbReference type="NCBI Taxonomy" id="559131"/>
    <lineage>
        <taxon>Eukaryota</taxon>
        <taxon>Metazoa</taxon>
        <taxon>Ecdysozoa</taxon>
        <taxon>Arthropoda</taxon>
        <taxon>Hexapoda</taxon>
        <taxon>Insecta</taxon>
        <taxon>Pterygota</taxon>
        <taxon>Neoptera</taxon>
        <taxon>Endopterygota</taxon>
        <taxon>Coleoptera</taxon>
        <taxon>Polyphaga</taxon>
        <taxon>Cucujiformia</taxon>
        <taxon>Coccinelloidea</taxon>
        <taxon>Coccinellidae</taxon>
        <taxon>Scymninae</taxon>
        <taxon>Scymnini</taxon>
        <taxon>Cryptolaemus</taxon>
    </lineage>
</organism>
<feature type="region of interest" description="Disordered" evidence="1">
    <location>
        <begin position="1"/>
        <end position="23"/>
    </location>
</feature>
<sequence>MGEFESKNEKESQSNERVEESHNLDGICEESGDIILNLHHNPIYGNSDLKDLHDLPTEILQKIFSSLLLERKVILISCLLSKLSSCVEALQAMIYPFTWPYSFIPVLPKSLWDFVEAPTPIICGILSIEVINDYEIEHGIVVDLDEKCILKEEGDEDKALCTSMLKTWRKSITIAKNIPQNQETHSYCLTDAYVNMFAIVLKNYGDYIVNGNFQKEAFIRSRKSKGVRRFLNWFTDTTMFLTFVDAVITNSQDFSQFDEKIALYGTESSSLILDKLLDWKILN</sequence>
<dbReference type="SMART" id="SM00801">
    <property type="entry name" value="dDENN"/>
    <property type="match status" value="1"/>
</dbReference>
<dbReference type="Proteomes" id="UP001516400">
    <property type="component" value="Unassembled WGS sequence"/>
</dbReference>
<evidence type="ECO:0000256" key="1">
    <source>
        <dbReference type="SAM" id="MobiDB-lite"/>
    </source>
</evidence>
<dbReference type="Gene3D" id="3.40.50.11500">
    <property type="match status" value="1"/>
</dbReference>
<dbReference type="PANTHER" id="PTHR15288:SF0">
    <property type="entry name" value="UDENN DOMAIN-CONTAINING PROTEIN"/>
    <property type="match status" value="1"/>
</dbReference>
<gene>
    <name evidence="3" type="ORF">HHI36_009370</name>
</gene>
<dbReference type="InterPro" id="IPR051942">
    <property type="entry name" value="DENN_domain_containing_2"/>
</dbReference>
<dbReference type="InterPro" id="IPR043153">
    <property type="entry name" value="DENN_C"/>
</dbReference>
<dbReference type="InterPro" id="IPR001194">
    <property type="entry name" value="cDENN_dom"/>
</dbReference>
<keyword evidence="4" id="KW-1185">Reference proteome</keyword>
<evidence type="ECO:0000313" key="3">
    <source>
        <dbReference type="EMBL" id="KAL3270319.1"/>
    </source>
</evidence>
<dbReference type="AlphaFoldDB" id="A0ABD2MVY1"/>
<feature type="domain" description="UDENN" evidence="2">
    <location>
        <begin position="1"/>
        <end position="255"/>
    </location>
</feature>